<dbReference type="PIRSF" id="PIRSF000429">
    <property type="entry name" value="Ac-CoA_Ac_transf"/>
    <property type="match status" value="1"/>
</dbReference>
<sequence length="403" mass="41917">MSVDSDPVVLVSVACTIIGSFDGALSTVPVHDLGSAVIREGAVAPEEVSEVIVILFGHILAVGCGQNPVRQANVGAGIPYSVPACSCQMICRSGLKAVCLAAQSIRIGDSSIVAGGMENISKAPHLAHLRTGVKIGENPLTDSILCGGLTDAFHSYHMAKQWQVSREDQARVAVLSPNRTENAQKAGRFDKEIVPVFVSSKKCLTEVKTDAFPHHGSNMEAASKLKPCFLMDGTGTVTPANASGMKDGVAAVVLMKSETGSCGLTLLAQIVSWAQADVEPSIMGIGPVPAIKQAVAKAGWSLEDADVFEISEAFAALSVAIARELGLNPEKVDTEGGATALGHPLGASGCPILVTLLHTLEHKGGHRGVAALLLKARVQRGRCQRGAIPLLKLLGKVCPRHLS</sequence>
<evidence type="ECO:0000256" key="2">
    <source>
        <dbReference type="ARBA" id="ARBA00022679"/>
    </source>
</evidence>
<dbReference type="InterPro" id="IPR020617">
    <property type="entry name" value="Thiolase_C"/>
</dbReference>
<evidence type="ECO:0000313" key="8">
    <source>
        <dbReference type="Proteomes" id="UP000291000"/>
    </source>
</evidence>
<dbReference type="Ensembl" id="ENSCHIT00000026142.1">
    <property type="protein sequence ID" value="ENSCHIP00000018327.1"/>
    <property type="gene ID" value="ENSCHIG00000017797.1"/>
</dbReference>
<dbReference type="Pfam" id="PF00108">
    <property type="entry name" value="Thiolase_N"/>
    <property type="match status" value="1"/>
</dbReference>
<evidence type="ECO:0000313" key="7">
    <source>
        <dbReference type="Ensembl" id="ENSCHIP00000018327.1"/>
    </source>
</evidence>
<comment type="similarity">
    <text evidence="1 4">Belongs to the thiolase-like superfamily. Thiolase family.</text>
</comment>
<gene>
    <name evidence="7" type="primary">LOC102181796</name>
</gene>
<evidence type="ECO:0008006" key="9">
    <source>
        <dbReference type="Google" id="ProtNLM"/>
    </source>
</evidence>
<dbReference type="InterPro" id="IPR002155">
    <property type="entry name" value="Thiolase"/>
</dbReference>
<evidence type="ECO:0000256" key="1">
    <source>
        <dbReference type="ARBA" id="ARBA00010982"/>
    </source>
</evidence>
<dbReference type="GO" id="GO:0016747">
    <property type="term" value="F:acyltransferase activity, transferring groups other than amino-acyl groups"/>
    <property type="evidence" value="ECO:0007669"/>
    <property type="project" value="InterPro"/>
</dbReference>
<evidence type="ECO:0000256" key="4">
    <source>
        <dbReference type="RuleBase" id="RU003557"/>
    </source>
</evidence>
<evidence type="ECO:0000259" key="6">
    <source>
        <dbReference type="Pfam" id="PF02803"/>
    </source>
</evidence>
<dbReference type="CDD" id="cd00751">
    <property type="entry name" value="thiolase"/>
    <property type="match status" value="1"/>
</dbReference>
<proteinExistence type="inferred from homology"/>
<protein>
    <recommendedName>
        <fullName evidence="9">Acetyl-CoA acetyltransferase 2</fullName>
    </recommendedName>
</protein>
<dbReference type="InterPro" id="IPR020616">
    <property type="entry name" value="Thiolase_N"/>
</dbReference>
<reference evidence="7 8" key="1">
    <citation type="submission" date="2016-04" db="EMBL/GenBank/DDBJ databases">
        <title>Polished mammalian reference genomes with single-molecule sequencing and chromosome conformation capture applied to the Capra hircus genome.</title>
        <authorList>
            <person name="Bickhart D.M."/>
            <person name="Koren S."/>
            <person name="Rosen B."/>
            <person name="Hastie A."/>
            <person name="Liachko I."/>
            <person name="Sullivan S.T."/>
            <person name="Burton J."/>
            <person name="Sayre B.L."/>
            <person name="Huson H.J."/>
            <person name="Lee J."/>
            <person name="Lam E."/>
            <person name="Kelley C.M."/>
            <person name="Hutchison J.L."/>
            <person name="Zhou Y."/>
            <person name="Sun J."/>
            <person name="Crisa A."/>
            <person name="Schwartz J.C."/>
            <person name="Hammond J.A."/>
            <person name="Schroeder S.G."/>
            <person name="Liu G.E."/>
            <person name="Dunham M."/>
            <person name="Shendure J."/>
            <person name="Sonstegard T.S."/>
            <person name="Phillippy A.M."/>
            <person name="Van Tassell C.P."/>
            <person name="Smith T.P."/>
        </authorList>
    </citation>
    <scope>NUCLEOTIDE SEQUENCE [LARGE SCALE GENOMIC DNA]</scope>
</reference>
<dbReference type="NCBIfam" id="TIGR01930">
    <property type="entry name" value="AcCoA-C-Actrans"/>
    <property type="match status" value="1"/>
</dbReference>
<dbReference type="PANTHER" id="PTHR18919">
    <property type="entry name" value="ACETYL-COA C-ACYLTRANSFERASE"/>
    <property type="match status" value="1"/>
</dbReference>
<dbReference type="AlphaFoldDB" id="A0A452F1W8"/>
<dbReference type="OMA" id="MSQAEFY"/>
<name>A0A452F1W8_CAPHI</name>
<dbReference type="Proteomes" id="UP000291000">
    <property type="component" value="Chromosome 14"/>
</dbReference>
<keyword evidence="2 4" id="KW-0808">Transferase</keyword>
<evidence type="ECO:0000259" key="5">
    <source>
        <dbReference type="Pfam" id="PF00108"/>
    </source>
</evidence>
<dbReference type="PANTHER" id="PTHR18919:SF107">
    <property type="entry name" value="ACETYL-COA ACETYLTRANSFERASE, CYTOSOLIC"/>
    <property type="match status" value="1"/>
</dbReference>
<dbReference type="Gene3D" id="3.40.47.10">
    <property type="match status" value="2"/>
</dbReference>
<feature type="domain" description="Thiolase C-terminal" evidence="6">
    <location>
        <begin position="265"/>
        <end position="372"/>
    </location>
</feature>
<dbReference type="Pfam" id="PF02803">
    <property type="entry name" value="Thiolase_C"/>
    <property type="match status" value="1"/>
</dbReference>
<feature type="domain" description="Thiolase N-terminal" evidence="5">
    <location>
        <begin position="8"/>
        <end position="257"/>
    </location>
</feature>
<evidence type="ECO:0000256" key="3">
    <source>
        <dbReference type="ARBA" id="ARBA00023315"/>
    </source>
</evidence>
<dbReference type="GeneTree" id="ENSGT01030000234626"/>
<dbReference type="InterPro" id="IPR016039">
    <property type="entry name" value="Thiolase-like"/>
</dbReference>
<reference evidence="7" key="3">
    <citation type="submission" date="2025-09" db="UniProtKB">
        <authorList>
            <consortium name="Ensembl"/>
        </authorList>
    </citation>
    <scope>IDENTIFICATION</scope>
</reference>
<dbReference type="STRING" id="9925.ENSCHIP00000018327"/>
<accession>A0A452F1W8</accession>
<dbReference type="SUPFAM" id="SSF53901">
    <property type="entry name" value="Thiolase-like"/>
    <property type="match status" value="2"/>
</dbReference>
<keyword evidence="8" id="KW-1185">Reference proteome</keyword>
<reference evidence="7" key="2">
    <citation type="submission" date="2025-08" db="UniProtKB">
        <authorList>
            <consortium name="Ensembl"/>
        </authorList>
    </citation>
    <scope>IDENTIFICATION</scope>
</reference>
<keyword evidence="3 4" id="KW-0012">Acyltransferase</keyword>
<organism evidence="7 8">
    <name type="scientific">Capra hircus</name>
    <name type="common">Goat</name>
    <dbReference type="NCBI Taxonomy" id="9925"/>
    <lineage>
        <taxon>Eukaryota</taxon>
        <taxon>Metazoa</taxon>
        <taxon>Chordata</taxon>
        <taxon>Craniata</taxon>
        <taxon>Vertebrata</taxon>
        <taxon>Euteleostomi</taxon>
        <taxon>Mammalia</taxon>
        <taxon>Eutheria</taxon>
        <taxon>Laurasiatheria</taxon>
        <taxon>Artiodactyla</taxon>
        <taxon>Ruminantia</taxon>
        <taxon>Pecora</taxon>
        <taxon>Bovidae</taxon>
        <taxon>Caprinae</taxon>
        <taxon>Capra</taxon>
    </lineage>
</organism>
<dbReference type="EMBL" id="LWLT01000011">
    <property type="status" value="NOT_ANNOTATED_CDS"/>
    <property type="molecule type" value="Genomic_DNA"/>
</dbReference>